<reference evidence="3" key="1">
    <citation type="journal article" date="2012" name="MBio">
        <title>Comparative genome analysis of Trichophyton rubrum and related dermatophytes reveals candidate genes involved in infection.</title>
        <authorList>
            <person name="Martinez D.A."/>
            <person name="Oliver B.G."/>
            <person name="Graeser Y."/>
            <person name="Goldberg J.M."/>
            <person name="Li W."/>
            <person name="Martinez-Rossi N.M."/>
            <person name="Monod M."/>
            <person name="Shelest E."/>
            <person name="Barton R.C."/>
            <person name="Birch E."/>
            <person name="Brakhage A.A."/>
            <person name="Chen Z."/>
            <person name="Gurr S.J."/>
            <person name="Heiman D."/>
            <person name="Heitman J."/>
            <person name="Kosti I."/>
            <person name="Rossi A."/>
            <person name="Saif S."/>
            <person name="Samalova M."/>
            <person name="Saunders C.W."/>
            <person name="Shea T."/>
            <person name="Summerbell R.C."/>
            <person name="Xu J."/>
            <person name="Young S."/>
            <person name="Zeng Q."/>
            <person name="Birren B.W."/>
            <person name="Cuomo C.A."/>
            <person name="White T.C."/>
        </authorList>
    </citation>
    <scope>NUCLEOTIDE SEQUENCE [LARGE SCALE GENOMIC DNA]</scope>
    <source>
        <strain evidence="3">ATCC MYA-4604 / CBS 118893</strain>
    </source>
</reference>
<dbReference type="Proteomes" id="UP000002669">
    <property type="component" value="Unassembled WGS sequence"/>
</dbReference>
<dbReference type="OrthoDB" id="5416609at2759"/>
<sequence>MRPLTAQEAHRRVGWYLATEFLAEAVGAEEYSIPHVQGRDTAGVDCCINAWRRAYGSGVSEAFPFTTFLHTRYPNDVTADYLRGRNAVFLVDSVVNSSGSVAQFVRYVLSLGSAINIVIVAGVVHGSNKIQLAAVRRLGRIGIVASRRPTVKSVCTTASL</sequence>
<dbReference type="AlphaFoldDB" id="E4URJ9"/>
<organism evidence="3">
    <name type="scientific">Arthroderma gypseum (strain ATCC MYA-4604 / CBS 118893)</name>
    <name type="common">Microsporum gypseum</name>
    <dbReference type="NCBI Taxonomy" id="535722"/>
    <lineage>
        <taxon>Eukaryota</taxon>
        <taxon>Fungi</taxon>
        <taxon>Dikarya</taxon>
        <taxon>Ascomycota</taxon>
        <taxon>Pezizomycotina</taxon>
        <taxon>Eurotiomycetes</taxon>
        <taxon>Eurotiomycetidae</taxon>
        <taxon>Onygenales</taxon>
        <taxon>Arthrodermataceae</taxon>
        <taxon>Nannizzia</taxon>
    </lineage>
</organism>
<dbReference type="InParanoid" id="E4URJ9"/>
<dbReference type="InterPro" id="IPR029057">
    <property type="entry name" value="PRTase-like"/>
</dbReference>
<feature type="domain" description="Phosphoribosyltransferase" evidence="1">
    <location>
        <begin position="74"/>
        <end position="134"/>
    </location>
</feature>
<evidence type="ECO:0000259" key="1">
    <source>
        <dbReference type="Pfam" id="PF14681"/>
    </source>
</evidence>
<evidence type="ECO:0000313" key="2">
    <source>
        <dbReference type="EMBL" id="EFQ99421.1"/>
    </source>
</evidence>
<dbReference type="RefSeq" id="XP_003174904.1">
    <property type="nucleotide sequence ID" value="XM_003174856.1"/>
</dbReference>
<dbReference type="SUPFAM" id="SSF53271">
    <property type="entry name" value="PRTase-like"/>
    <property type="match status" value="1"/>
</dbReference>
<accession>E4URJ9</accession>
<dbReference type="InterPro" id="IPR000836">
    <property type="entry name" value="PRTase_dom"/>
</dbReference>
<dbReference type="HOGENOM" id="CLU_1651722_0_0_1"/>
<keyword evidence="3" id="KW-1185">Reference proteome</keyword>
<dbReference type="VEuPathDB" id="FungiDB:MGYG_02431"/>
<evidence type="ECO:0000313" key="3">
    <source>
        <dbReference type="Proteomes" id="UP000002669"/>
    </source>
</evidence>
<proteinExistence type="predicted"/>
<gene>
    <name evidence="2" type="ORF">MGYG_02431</name>
</gene>
<protein>
    <recommendedName>
        <fullName evidence="1">Phosphoribosyltransferase domain-containing protein</fullName>
    </recommendedName>
</protein>
<dbReference type="STRING" id="535722.E4URJ9"/>
<dbReference type="Pfam" id="PF14681">
    <property type="entry name" value="UPRTase"/>
    <property type="match status" value="1"/>
</dbReference>
<dbReference type="EMBL" id="DS989823">
    <property type="protein sequence ID" value="EFQ99421.1"/>
    <property type="molecule type" value="Genomic_DNA"/>
</dbReference>
<dbReference type="GeneID" id="10030206"/>
<dbReference type="Gene3D" id="3.40.50.2020">
    <property type="match status" value="1"/>
</dbReference>
<name>E4URJ9_ARTGP</name>